<feature type="transmembrane region" description="Helical" evidence="1">
    <location>
        <begin position="55"/>
        <end position="77"/>
    </location>
</feature>
<feature type="transmembrane region" description="Helical" evidence="1">
    <location>
        <begin position="12"/>
        <end position="35"/>
    </location>
</feature>
<evidence type="ECO:0000313" key="3">
    <source>
        <dbReference type="Proteomes" id="UP001056681"/>
    </source>
</evidence>
<keyword evidence="1" id="KW-0812">Transmembrane</keyword>
<dbReference type="EMBL" id="CP063231">
    <property type="protein sequence ID" value="URL56972.1"/>
    <property type="molecule type" value="Genomic_DNA"/>
</dbReference>
<name>A0ABY4SW90_9GAMM</name>
<keyword evidence="1" id="KW-0472">Membrane</keyword>
<sequence length="223" mass="22971">MIPPFPRWVWSWAAALPFAAGATNAIALLALHHGGVTHLTGISTEGAIGIGTGNVALLLHAAAIICFFTLGCMASAWTIRSARWARGRACVAMLTMEGVLLVVAAHVLDGWPTVGTCLCALAIGLQNGASSLVTGAVLRTSHVTGMFTDLGIALGQRLRGATYDGRRARLCVVVIGTFIAGGIAGAALADAWTSRALWLPAAVVFAMAFTTGRRLDPLAPASI</sequence>
<dbReference type="RefSeq" id="WP_250337933.1">
    <property type="nucleotide sequence ID" value="NZ_CP063231.1"/>
</dbReference>
<dbReference type="Pfam" id="PF06912">
    <property type="entry name" value="DUF1275"/>
    <property type="match status" value="1"/>
</dbReference>
<dbReference type="PANTHER" id="PTHR37314:SF4">
    <property type="entry name" value="UPF0700 TRANSMEMBRANE PROTEIN YOAK"/>
    <property type="match status" value="1"/>
</dbReference>
<evidence type="ECO:0000256" key="1">
    <source>
        <dbReference type="SAM" id="Phobius"/>
    </source>
</evidence>
<proteinExistence type="predicted"/>
<keyword evidence="1" id="KW-1133">Transmembrane helix</keyword>
<feature type="transmembrane region" description="Helical" evidence="1">
    <location>
        <begin position="168"/>
        <end position="189"/>
    </location>
</feature>
<keyword evidence="3" id="KW-1185">Reference proteome</keyword>
<gene>
    <name evidence="2" type="ORF">IM816_09855</name>
</gene>
<evidence type="ECO:0000313" key="2">
    <source>
        <dbReference type="EMBL" id="URL56972.1"/>
    </source>
</evidence>
<dbReference type="PANTHER" id="PTHR37314">
    <property type="entry name" value="SLR0142 PROTEIN"/>
    <property type="match status" value="1"/>
</dbReference>
<accession>A0ABY4SW90</accession>
<protein>
    <submittedName>
        <fullName evidence="2">DUF1275 domain-containing protein</fullName>
    </submittedName>
</protein>
<dbReference type="InterPro" id="IPR010699">
    <property type="entry name" value="DUF1275"/>
</dbReference>
<organism evidence="2 3">
    <name type="scientific">Luteibacter flocculans</name>
    <dbReference type="NCBI Taxonomy" id="2780091"/>
    <lineage>
        <taxon>Bacteria</taxon>
        <taxon>Pseudomonadati</taxon>
        <taxon>Pseudomonadota</taxon>
        <taxon>Gammaproteobacteria</taxon>
        <taxon>Lysobacterales</taxon>
        <taxon>Rhodanobacteraceae</taxon>
        <taxon>Luteibacter</taxon>
    </lineage>
</organism>
<dbReference type="Proteomes" id="UP001056681">
    <property type="component" value="Chromosome"/>
</dbReference>
<reference evidence="2" key="1">
    <citation type="submission" date="2020-10" db="EMBL/GenBank/DDBJ databases">
        <title>Whole-genome sequence of Luteibacter sp. EIF3.</title>
        <authorList>
            <person name="Friedrich I."/>
            <person name="Hertel R."/>
            <person name="Daniel R."/>
        </authorList>
    </citation>
    <scope>NUCLEOTIDE SEQUENCE</scope>
    <source>
        <strain evidence="2">EIF3</strain>
    </source>
</reference>